<gene>
    <name evidence="1" type="ORF">CF168_06520</name>
</gene>
<dbReference type="Proteomes" id="UP000198367">
    <property type="component" value="Chromosome"/>
</dbReference>
<evidence type="ECO:0000313" key="2">
    <source>
        <dbReference type="Proteomes" id="UP000198367"/>
    </source>
</evidence>
<reference evidence="1 2" key="1">
    <citation type="submission" date="2017-07" db="EMBL/GenBank/DDBJ databases">
        <title>Phenotypical and genomic characterization of a clinical isolate of Shewanella bicestrii sp. nov. producing an extended-spectrum beta-lactamase and a new oxacillinase variant.</title>
        <authorList>
            <person name="Jousset A.B."/>
            <person name="Bonnin R.A."/>
            <person name="Girlich D."/>
            <person name="Dabos L."/>
            <person name="Potron A."/>
            <person name="Dortet L."/>
            <person name="Glaser P."/>
            <person name="Naas T."/>
        </authorList>
    </citation>
    <scope>NUCLEOTIDE SEQUENCE [LARGE SCALE GENOMIC DNA]</scope>
    <source>
        <strain evidence="1 2">JAB-1</strain>
    </source>
</reference>
<name>A0A220UKA8_9GAMM</name>
<organism evidence="1 2">
    <name type="scientific">Shewanella bicestrii</name>
    <dbReference type="NCBI Taxonomy" id="2018305"/>
    <lineage>
        <taxon>Bacteria</taxon>
        <taxon>Pseudomonadati</taxon>
        <taxon>Pseudomonadota</taxon>
        <taxon>Gammaproteobacteria</taxon>
        <taxon>Alteromonadales</taxon>
        <taxon>Shewanellaceae</taxon>
        <taxon>Shewanella</taxon>
    </lineage>
</organism>
<sequence>MTWSKFQKYLCHSQHSIFLPKGEIKLKRNISSLMVKSFVQEGGIGLDGIGLAILRRNLGFILMIIK</sequence>
<dbReference type="AlphaFoldDB" id="A0A220UKA8"/>
<dbReference type="EMBL" id="CP022358">
    <property type="protein sequence ID" value="ASK68555.1"/>
    <property type="molecule type" value="Genomic_DNA"/>
</dbReference>
<proteinExistence type="predicted"/>
<keyword evidence="2" id="KW-1185">Reference proteome</keyword>
<evidence type="ECO:0000313" key="1">
    <source>
        <dbReference type="EMBL" id="ASK68555.1"/>
    </source>
</evidence>
<dbReference type="KEGG" id="sbj:CF168_06520"/>
<accession>A0A220UKA8</accession>
<protein>
    <submittedName>
        <fullName evidence="1">Uncharacterized protein</fullName>
    </submittedName>
</protein>